<organism evidence="2 3">
    <name type="scientific">Dryococelus australis</name>
    <dbReference type="NCBI Taxonomy" id="614101"/>
    <lineage>
        <taxon>Eukaryota</taxon>
        <taxon>Metazoa</taxon>
        <taxon>Ecdysozoa</taxon>
        <taxon>Arthropoda</taxon>
        <taxon>Hexapoda</taxon>
        <taxon>Insecta</taxon>
        <taxon>Pterygota</taxon>
        <taxon>Neoptera</taxon>
        <taxon>Polyneoptera</taxon>
        <taxon>Phasmatodea</taxon>
        <taxon>Verophasmatodea</taxon>
        <taxon>Anareolatae</taxon>
        <taxon>Phasmatidae</taxon>
        <taxon>Eurycanthinae</taxon>
        <taxon>Dryococelus</taxon>
    </lineage>
</organism>
<sequence>MVRNQECTTDQCSWTEETMVRAVKAFEDNKVRLFTAAKTFNVPRTTLWWRVLSNVSMPEFGQHTTFSRTVDEELVTHLLKLDSLGYGLTFKELQTLVNRFAFANGLKHPFNNEEEMAGNEWVRGFPSLHKALSVSVSEALSFARVRELSKGKISQFYDNLSMKLHILGLWDKFSHIFNCDESGLQLIYKPQKVISQNGTRDVVSQTYCEEGETVSVMACVTAAGHYVPPFIVMKGQCQNDNYEIGMPPLHCCQTCRTSNFNS</sequence>
<gene>
    <name evidence="2" type="ORF">PR048_014009</name>
</gene>
<accession>A0ABQ9HTT4</accession>
<evidence type="ECO:0000256" key="1">
    <source>
        <dbReference type="ARBA" id="ARBA00004123"/>
    </source>
</evidence>
<dbReference type="EMBL" id="JARBHB010000004">
    <property type="protein sequence ID" value="KAJ8887791.1"/>
    <property type="molecule type" value="Genomic_DNA"/>
</dbReference>
<name>A0ABQ9HTT4_9NEOP</name>
<keyword evidence="3" id="KW-1185">Reference proteome</keyword>
<dbReference type="Gene3D" id="1.10.10.60">
    <property type="entry name" value="Homeodomain-like"/>
    <property type="match status" value="1"/>
</dbReference>
<comment type="caution">
    <text evidence="2">The sequence shown here is derived from an EMBL/GenBank/DDBJ whole genome shotgun (WGS) entry which is preliminary data.</text>
</comment>
<protein>
    <recommendedName>
        <fullName evidence="4">HTH psq-type domain-containing protein</fullName>
    </recommendedName>
</protein>
<evidence type="ECO:0000313" key="3">
    <source>
        <dbReference type="Proteomes" id="UP001159363"/>
    </source>
</evidence>
<comment type="subcellular location">
    <subcellularLocation>
        <location evidence="1">Nucleus</location>
    </subcellularLocation>
</comment>
<reference evidence="2 3" key="1">
    <citation type="submission" date="2023-02" db="EMBL/GenBank/DDBJ databases">
        <title>LHISI_Scaffold_Assembly.</title>
        <authorList>
            <person name="Stuart O.P."/>
            <person name="Cleave R."/>
            <person name="Magrath M.J.L."/>
            <person name="Mikheyev A.S."/>
        </authorList>
    </citation>
    <scope>NUCLEOTIDE SEQUENCE [LARGE SCALE GENOMIC DNA]</scope>
    <source>
        <strain evidence="2">Daus_M_001</strain>
        <tissue evidence="2">Leg muscle</tissue>
    </source>
</reference>
<dbReference type="SUPFAM" id="SSF46689">
    <property type="entry name" value="Homeodomain-like"/>
    <property type="match status" value="1"/>
</dbReference>
<evidence type="ECO:0008006" key="4">
    <source>
        <dbReference type="Google" id="ProtNLM"/>
    </source>
</evidence>
<dbReference type="Proteomes" id="UP001159363">
    <property type="component" value="Chromosome X"/>
</dbReference>
<proteinExistence type="predicted"/>
<dbReference type="InterPro" id="IPR009057">
    <property type="entry name" value="Homeodomain-like_sf"/>
</dbReference>
<evidence type="ECO:0000313" key="2">
    <source>
        <dbReference type="EMBL" id="KAJ8887791.1"/>
    </source>
</evidence>